<feature type="non-terminal residue" evidence="3">
    <location>
        <position position="1"/>
    </location>
</feature>
<dbReference type="PANTHER" id="PTHR11895:SF7">
    <property type="entry name" value="GLUTAMYL-TRNA(GLN) AMIDOTRANSFERASE SUBUNIT A, MITOCHONDRIAL"/>
    <property type="match status" value="1"/>
</dbReference>
<dbReference type="EMBL" id="JXXE01000423">
    <property type="protein sequence ID" value="KIZ39504.1"/>
    <property type="molecule type" value="Genomic_DNA"/>
</dbReference>
<dbReference type="InterPro" id="IPR036928">
    <property type="entry name" value="AS_sf"/>
</dbReference>
<gene>
    <name evidence="3" type="ORF">OO17_20280</name>
</gene>
<dbReference type="SUPFAM" id="SSF75304">
    <property type="entry name" value="Amidase signature (AS) enzymes"/>
    <property type="match status" value="1"/>
</dbReference>
<dbReference type="Proteomes" id="UP000032515">
    <property type="component" value="Unassembled WGS sequence"/>
</dbReference>
<proteinExistence type="inferred from homology"/>
<comment type="caution">
    <text evidence="3">The sequence shown here is derived from an EMBL/GenBank/DDBJ whole genome shotgun (WGS) entry which is preliminary data.</text>
</comment>
<feature type="domain" description="Amidase" evidence="2">
    <location>
        <begin position="1"/>
        <end position="287"/>
    </location>
</feature>
<dbReference type="Pfam" id="PF01425">
    <property type="entry name" value="Amidase"/>
    <property type="match status" value="1"/>
</dbReference>
<protein>
    <submittedName>
        <fullName evidence="3">Amidase</fullName>
    </submittedName>
</protein>
<comment type="similarity">
    <text evidence="1">Belongs to the amidase family.</text>
</comment>
<dbReference type="RefSeq" id="WP_044414891.1">
    <property type="nucleotide sequence ID" value="NZ_JXXE01000423.1"/>
</dbReference>
<evidence type="ECO:0000259" key="2">
    <source>
        <dbReference type="Pfam" id="PF01425"/>
    </source>
</evidence>
<organism evidence="3 4">
    <name type="scientific">Rhodopseudomonas palustris</name>
    <dbReference type="NCBI Taxonomy" id="1076"/>
    <lineage>
        <taxon>Bacteria</taxon>
        <taxon>Pseudomonadati</taxon>
        <taxon>Pseudomonadota</taxon>
        <taxon>Alphaproteobacteria</taxon>
        <taxon>Hyphomicrobiales</taxon>
        <taxon>Nitrobacteraceae</taxon>
        <taxon>Rhodopseudomonas</taxon>
    </lineage>
</organism>
<dbReference type="InterPro" id="IPR000120">
    <property type="entry name" value="Amidase"/>
</dbReference>
<evidence type="ECO:0000313" key="4">
    <source>
        <dbReference type="Proteomes" id="UP000032515"/>
    </source>
</evidence>
<dbReference type="PATRIC" id="fig|1076.23.peg.4703"/>
<dbReference type="AlphaFoldDB" id="A0A0D7EFA8"/>
<dbReference type="PANTHER" id="PTHR11895">
    <property type="entry name" value="TRANSAMIDASE"/>
    <property type="match status" value="1"/>
</dbReference>
<evidence type="ECO:0000256" key="1">
    <source>
        <dbReference type="ARBA" id="ARBA00009199"/>
    </source>
</evidence>
<evidence type="ECO:0000313" key="3">
    <source>
        <dbReference type="EMBL" id="KIZ39504.1"/>
    </source>
</evidence>
<accession>A0A0D7EFA8</accession>
<dbReference type="InterPro" id="IPR023631">
    <property type="entry name" value="Amidase_dom"/>
</dbReference>
<name>A0A0D7EFA8_RHOPL</name>
<reference evidence="3 4" key="1">
    <citation type="submission" date="2014-11" db="EMBL/GenBank/DDBJ databases">
        <title>Genomics and ecophysiology of heterotrophic nitrogen fixing bacteria isolated from estuarine surface water.</title>
        <authorList>
            <person name="Bentzon-Tilia M."/>
            <person name="Severin I."/>
            <person name="Hansen L.H."/>
            <person name="Riemann L."/>
        </authorList>
    </citation>
    <scope>NUCLEOTIDE SEQUENCE [LARGE SCALE GENOMIC DNA]</scope>
    <source>
        <strain evidence="3 4">BAL398</strain>
    </source>
</reference>
<dbReference type="Gene3D" id="3.90.1300.10">
    <property type="entry name" value="Amidase signature (AS) domain"/>
    <property type="match status" value="1"/>
</dbReference>
<sequence>GAAAGLAAGLGALAVGSDGGGSIRIPASFCGVAGIKPTLGRVPYYPPSAMSTLGHCGPMARSVDDVALMLTVLSGADPREAYALPPAGDFRDGIDGGVAGLRIALSMNLGYAKVDPEIAALVQAAAQRMQALGAAVEEADPGFESPHDAFDVLWKSGAANAVSQLPQDKLDLLDPGLAWAAREGARFSATDYVRADFVRTHLGIQMAQFHQRYDLLLTPTVGIPALPVGMDLADPVTERGWIDWAPFSYPFNMTRQPAATVPCGFTAAGLPVGLQIVGPLYAEALVLRAAKAVELPLAMPALN</sequence>
<dbReference type="GO" id="GO:0003824">
    <property type="term" value="F:catalytic activity"/>
    <property type="evidence" value="ECO:0007669"/>
    <property type="project" value="InterPro"/>
</dbReference>